<keyword evidence="8" id="KW-1185">Reference proteome</keyword>
<evidence type="ECO:0000256" key="1">
    <source>
        <dbReference type="ARBA" id="ARBA00022618"/>
    </source>
</evidence>
<organism evidence="7 8">
    <name type="scientific">Monosiga brevicollis</name>
    <name type="common">Choanoflagellate</name>
    <dbReference type="NCBI Taxonomy" id="81824"/>
    <lineage>
        <taxon>Eukaryota</taxon>
        <taxon>Choanoflagellata</taxon>
        <taxon>Craspedida</taxon>
        <taxon>Salpingoecidae</taxon>
        <taxon>Monosiga</taxon>
    </lineage>
</organism>
<dbReference type="KEGG" id="mbr:MONBRDRAFT_14677"/>
<dbReference type="Pfam" id="PF02984">
    <property type="entry name" value="Cyclin_C"/>
    <property type="match status" value="1"/>
</dbReference>
<dbReference type="GO" id="GO:0005815">
    <property type="term" value="C:microtubule organizing center"/>
    <property type="evidence" value="ECO:0000318"/>
    <property type="project" value="GO_Central"/>
</dbReference>
<feature type="domain" description="Cyclin-like" evidence="5">
    <location>
        <begin position="114"/>
        <end position="196"/>
    </location>
</feature>
<dbReference type="InterPro" id="IPR006671">
    <property type="entry name" value="Cyclin_N"/>
</dbReference>
<dbReference type="GO" id="GO:0016538">
    <property type="term" value="F:cyclin-dependent protein serine/threonine kinase regulator activity"/>
    <property type="evidence" value="ECO:0000318"/>
    <property type="project" value="GO_Central"/>
</dbReference>
<dbReference type="PROSITE" id="PS00292">
    <property type="entry name" value="CYCLINS"/>
    <property type="match status" value="1"/>
</dbReference>
<dbReference type="FunFam" id="1.10.472.10:FF:000001">
    <property type="entry name" value="G2/mitotic-specific cyclin"/>
    <property type="match status" value="1"/>
</dbReference>
<dbReference type="InterPro" id="IPR004367">
    <property type="entry name" value="Cyclin_C-dom"/>
</dbReference>
<dbReference type="Gene3D" id="1.10.472.10">
    <property type="entry name" value="Cyclin-like"/>
    <property type="match status" value="2"/>
</dbReference>
<gene>
    <name evidence="7" type="primary">cycA</name>
    <name evidence="7" type="ORF">MONBRDRAFT_14677</name>
</gene>
<dbReference type="InterPro" id="IPR039361">
    <property type="entry name" value="Cyclin"/>
</dbReference>
<dbReference type="PANTHER" id="PTHR10177">
    <property type="entry name" value="CYCLINS"/>
    <property type="match status" value="1"/>
</dbReference>
<dbReference type="AlphaFoldDB" id="A9US68"/>
<dbReference type="InterPro" id="IPR013763">
    <property type="entry name" value="Cyclin-like_dom"/>
</dbReference>
<dbReference type="STRING" id="81824.A9US68"/>
<keyword evidence="3" id="KW-0131">Cell cycle</keyword>
<dbReference type="Proteomes" id="UP000001357">
    <property type="component" value="Unassembled WGS sequence"/>
</dbReference>
<dbReference type="GO" id="GO:0005737">
    <property type="term" value="C:cytoplasm"/>
    <property type="evidence" value="ECO:0000318"/>
    <property type="project" value="GO_Central"/>
</dbReference>
<feature type="domain" description="Cyclin C-terminal" evidence="6">
    <location>
        <begin position="110"/>
        <end position="227"/>
    </location>
</feature>
<sequence>MRKQRDINHTMRSILIDWLIEVTEEYKLTLQTFFVTVGYVDRFLSEMAVQRSKLQLVGVTCMLLACKYEEIYPPTIDDFVYITDKTYSRPQVMKMEHVILKVLRFDMGSCTPLTFLYYFLNAIPHHDDTKWLAQYLCELSAYDGRRSLGQRPSTTAAAAIVIALHTFELHPLPPALVSVIRQGPEELQAAVNTLHEIFSVYPNLQHEAIKEKYSTARFNRVAEVPPTRHAPILFT</sequence>
<evidence type="ECO:0000256" key="3">
    <source>
        <dbReference type="ARBA" id="ARBA00023306"/>
    </source>
</evidence>
<evidence type="ECO:0000259" key="6">
    <source>
        <dbReference type="SMART" id="SM01332"/>
    </source>
</evidence>
<dbReference type="SMART" id="SM00385">
    <property type="entry name" value="CYCLIN"/>
    <property type="match status" value="2"/>
</dbReference>
<dbReference type="RefSeq" id="XP_001743335.1">
    <property type="nucleotide sequence ID" value="XM_001743283.1"/>
</dbReference>
<dbReference type="SMART" id="SM01332">
    <property type="entry name" value="Cyclin_C"/>
    <property type="match status" value="1"/>
</dbReference>
<dbReference type="GO" id="GO:0051301">
    <property type="term" value="P:cell division"/>
    <property type="evidence" value="ECO:0007669"/>
    <property type="project" value="UniProtKB-KW"/>
</dbReference>
<dbReference type="Pfam" id="PF00134">
    <property type="entry name" value="Cyclin_N"/>
    <property type="match status" value="1"/>
</dbReference>
<evidence type="ECO:0000313" key="7">
    <source>
        <dbReference type="EMBL" id="EDQ92049.1"/>
    </source>
</evidence>
<evidence type="ECO:0000259" key="5">
    <source>
        <dbReference type="SMART" id="SM00385"/>
    </source>
</evidence>
<dbReference type="SUPFAM" id="SSF47954">
    <property type="entry name" value="Cyclin-like"/>
    <property type="match status" value="2"/>
</dbReference>
<dbReference type="eggNOG" id="KOG0654">
    <property type="taxonomic scope" value="Eukaryota"/>
</dbReference>
<keyword evidence="2 4" id="KW-0195">Cyclin</keyword>
<dbReference type="InterPro" id="IPR048258">
    <property type="entry name" value="Cyclins_cyclin-box"/>
</dbReference>
<comment type="similarity">
    <text evidence="4">Belongs to the cyclin family.</text>
</comment>
<dbReference type="PIRSF" id="PIRSF001771">
    <property type="entry name" value="Cyclin_A_B_D_E"/>
    <property type="match status" value="1"/>
</dbReference>
<dbReference type="FunCoup" id="A9US68">
    <property type="interactions" value="894"/>
</dbReference>
<accession>A9US68</accession>
<proteinExistence type="inferred from homology"/>
<feature type="domain" description="Cyclin-like" evidence="5">
    <location>
        <begin position="17"/>
        <end position="101"/>
    </location>
</feature>
<dbReference type="EMBL" id="CH991544">
    <property type="protein sequence ID" value="EDQ92049.1"/>
    <property type="molecule type" value="Genomic_DNA"/>
</dbReference>
<keyword evidence="1" id="KW-0132">Cell division</keyword>
<dbReference type="GO" id="GO:0000307">
    <property type="term" value="C:cyclin-dependent protein kinase holoenzyme complex"/>
    <property type="evidence" value="ECO:0000318"/>
    <property type="project" value="GO_Central"/>
</dbReference>
<protein>
    <submittedName>
        <fullName evidence="7">Cyclin A</fullName>
    </submittedName>
</protein>
<dbReference type="InParanoid" id="A9US68"/>
<reference evidence="7 8" key="1">
    <citation type="journal article" date="2008" name="Nature">
        <title>The genome of the choanoflagellate Monosiga brevicollis and the origin of metazoans.</title>
        <authorList>
            <consortium name="JGI Sequencing"/>
            <person name="King N."/>
            <person name="Westbrook M.J."/>
            <person name="Young S.L."/>
            <person name="Kuo A."/>
            <person name="Abedin M."/>
            <person name="Chapman J."/>
            <person name="Fairclough S."/>
            <person name="Hellsten U."/>
            <person name="Isogai Y."/>
            <person name="Letunic I."/>
            <person name="Marr M."/>
            <person name="Pincus D."/>
            <person name="Putnam N."/>
            <person name="Rokas A."/>
            <person name="Wright K.J."/>
            <person name="Zuzow R."/>
            <person name="Dirks W."/>
            <person name="Good M."/>
            <person name="Goodstein D."/>
            <person name="Lemons D."/>
            <person name="Li W."/>
            <person name="Lyons J.B."/>
            <person name="Morris A."/>
            <person name="Nichols S."/>
            <person name="Richter D.J."/>
            <person name="Salamov A."/>
            <person name="Bork P."/>
            <person name="Lim W.A."/>
            <person name="Manning G."/>
            <person name="Miller W.T."/>
            <person name="McGinnis W."/>
            <person name="Shapiro H."/>
            <person name="Tjian R."/>
            <person name="Grigoriev I.V."/>
            <person name="Rokhsar D."/>
        </authorList>
    </citation>
    <scope>NUCLEOTIDE SEQUENCE [LARGE SCALE GENOMIC DNA]</scope>
    <source>
        <strain evidence="8">MX1 / ATCC 50154</strain>
    </source>
</reference>
<name>A9US68_MONBE</name>
<dbReference type="OMA" id="QMCAPYV"/>
<evidence type="ECO:0000256" key="2">
    <source>
        <dbReference type="ARBA" id="ARBA00023127"/>
    </source>
</evidence>
<evidence type="ECO:0000256" key="4">
    <source>
        <dbReference type="RuleBase" id="RU000383"/>
    </source>
</evidence>
<dbReference type="GeneID" id="5888686"/>
<dbReference type="GO" id="GO:0000082">
    <property type="term" value="P:G1/S transition of mitotic cell cycle"/>
    <property type="evidence" value="ECO:0000318"/>
    <property type="project" value="GO_Central"/>
</dbReference>
<dbReference type="InterPro" id="IPR036915">
    <property type="entry name" value="Cyclin-like_sf"/>
</dbReference>
<dbReference type="GO" id="GO:0005634">
    <property type="term" value="C:nucleus"/>
    <property type="evidence" value="ECO:0000318"/>
    <property type="project" value="GO_Central"/>
</dbReference>
<evidence type="ECO:0000313" key="8">
    <source>
        <dbReference type="Proteomes" id="UP000001357"/>
    </source>
</evidence>
<dbReference type="InterPro" id="IPR046965">
    <property type="entry name" value="Cyclin_A/B-like"/>
</dbReference>